<keyword evidence="10" id="KW-1185">Reference proteome</keyword>
<dbReference type="PROSITE" id="PS50920">
    <property type="entry name" value="SOLCAR"/>
    <property type="match status" value="1"/>
</dbReference>
<feature type="repeat" description="Solcar" evidence="5">
    <location>
        <begin position="220"/>
        <end position="301"/>
    </location>
</feature>
<feature type="transmembrane region" description="Helical" evidence="8">
    <location>
        <begin position="93"/>
        <end position="116"/>
    </location>
</feature>
<comment type="similarity">
    <text evidence="6">Belongs to the mitochondrial carrier (TC 2.A.29) family.</text>
</comment>
<evidence type="ECO:0000256" key="7">
    <source>
        <dbReference type="SAM" id="MobiDB-lite"/>
    </source>
</evidence>
<keyword evidence="4 5" id="KW-0472">Membrane</keyword>
<dbReference type="Pfam" id="PF00153">
    <property type="entry name" value="Mito_carr"/>
    <property type="match status" value="2"/>
</dbReference>
<dbReference type="SUPFAM" id="SSF103506">
    <property type="entry name" value="Mitochondrial carrier"/>
    <property type="match status" value="1"/>
</dbReference>
<dbReference type="PANTHER" id="PTHR47567:SF1">
    <property type="entry name" value="NAD-DEPENDENT EPIMERASE_DEHYDRATASE DOMAIN-CONTAINING PROTEIN"/>
    <property type="match status" value="1"/>
</dbReference>
<evidence type="ECO:0000256" key="5">
    <source>
        <dbReference type="PROSITE-ProRule" id="PRU00282"/>
    </source>
</evidence>
<reference evidence="9 10" key="1">
    <citation type="journal article" date="2016" name="Mol. Biol. Evol.">
        <title>Comparative Genomics of Early-Diverging Mushroom-Forming Fungi Provides Insights into the Origins of Lignocellulose Decay Capabilities.</title>
        <authorList>
            <person name="Nagy L.G."/>
            <person name="Riley R."/>
            <person name="Tritt A."/>
            <person name="Adam C."/>
            <person name="Daum C."/>
            <person name="Floudas D."/>
            <person name="Sun H."/>
            <person name="Yadav J.S."/>
            <person name="Pangilinan J."/>
            <person name="Larsson K.H."/>
            <person name="Matsuura K."/>
            <person name="Barry K."/>
            <person name="Labutti K."/>
            <person name="Kuo R."/>
            <person name="Ohm R.A."/>
            <person name="Bhattacharya S.S."/>
            <person name="Shirouzu T."/>
            <person name="Yoshinaga Y."/>
            <person name="Martin F.M."/>
            <person name="Grigoriev I.V."/>
            <person name="Hibbett D.S."/>
        </authorList>
    </citation>
    <scope>NUCLEOTIDE SEQUENCE [LARGE SCALE GENOMIC DNA]</scope>
    <source>
        <strain evidence="9 10">TUFC12733</strain>
    </source>
</reference>
<feature type="compositionally biased region" description="Polar residues" evidence="7">
    <location>
        <begin position="44"/>
        <end position="59"/>
    </location>
</feature>
<keyword evidence="3 8" id="KW-1133">Transmembrane helix</keyword>
<evidence type="ECO:0000256" key="1">
    <source>
        <dbReference type="ARBA" id="ARBA00004141"/>
    </source>
</evidence>
<dbReference type="PANTHER" id="PTHR47567">
    <property type="entry name" value="MITOCHONDRIAL SUBSTRATE/SOLUTE CARRIER"/>
    <property type="match status" value="1"/>
</dbReference>
<evidence type="ECO:0000256" key="6">
    <source>
        <dbReference type="RuleBase" id="RU000488"/>
    </source>
</evidence>
<feature type="transmembrane region" description="Helical" evidence="8">
    <location>
        <begin position="272"/>
        <end position="292"/>
    </location>
</feature>
<accession>A0A167L6R1</accession>
<feature type="region of interest" description="Disordered" evidence="7">
    <location>
        <begin position="1"/>
        <end position="72"/>
    </location>
</feature>
<protein>
    <submittedName>
        <fullName evidence="9">Mitochondrial carrier</fullName>
    </submittedName>
</protein>
<dbReference type="EMBL" id="KV417289">
    <property type="protein sequence ID" value="KZO95387.1"/>
    <property type="molecule type" value="Genomic_DNA"/>
</dbReference>
<evidence type="ECO:0000313" key="10">
    <source>
        <dbReference type="Proteomes" id="UP000076738"/>
    </source>
</evidence>
<evidence type="ECO:0000256" key="4">
    <source>
        <dbReference type="ARBA" id="ARBA00023136"/>
    </source>
</evidence>
<dbReference type="GO" id="GO:0016020">
    <property type="term" value="C:membrane"/>
    <property type="evidence" value="ECO:0007669"/>
    <property type="project" value="UniProtKB-SubCell"/>
</dbReference>
<evidence type="ECO:0000313" key="9">
    <source>
        <dbReference type="EMBL" id="KZO95387.1"/>
    </source>
</evidence>
<dbReference type="Gene3D" id="1.50.40.10">
    <property type="entry name" value="Mitochondrial carrier domain"/>
    <property type="match status" value="1"/>
</dbReference>
<name>A0A167L6R1_CALVF</name>
<feature type="transmembrane region" description="Helical" evidence="8">
    <location>
        <begin position="131"/>
        <end position="152"/>
    </location>
</feature>
<dbReference type="AlphaFoldDB" id="A0A167L6R1"/>
<dbReference type="InterPro" id="IPR023395">
    <property type="entry name" value="MCP_dom_sf"/>
</dbReference>
<evidence type="ECO:0000256" key="3">
    <source>
        <dbReference type="ARBA" id="ARBA00022989"/>
    </source>
</evidence>
<evidence type="ECO:0000256" key="8">
    <source>
        <dbReference type="SAM" id="Phobius"/>
    </source>
</evidence>
<keyword evidence="6" id="KW-0813">Transport</keyword>
<gene>
    <name evidence="9" type="ORF">CALVIDRAFT_516167</name>
</gene>
<dbReference type="Proteomes" id="UP000076738">
    <property type="component" value="Unassembled WGS sequence"/>
</dbReference>
<evidence type="ECO:0000256" key="2">
    <source>
        <dbReference type="ARBA" id="ARBA00022692"/>
    </source>
</evidence>
<keyword evidence="2 5" id="KW-0812">Transmembrane</keyword>
<dbReference type="OrthoDB" id="409948at2759"/>
<proteinExistence type="inferred from homology"/>
<comment type="subcellular location">
    <subcellularLocation>
        <location evidence="1">Membrane</location>
        <topology evidence="1">Multi-pass membrane protein</topology>
    </subcellularLocation>
</comment>
<dbReference type="InterPro" id="IPR018108">
    <property type="entry name" value="MCP_transmembrane"/>
</dbReference>
<sequence length="407" mass="43738">MTVADADVEAQPLLAENGKPADPASEEIAIASAVDGPAPDAVVPTTTESTPLLHPSQTAGWVPKSDNDPPPGVRVNPEDLPGYIPPEEQRRRLIWWIVFWLAFGGLTTACVVLAIVKGGAKFDFMGSLKKAIGGGVSGAAAMVIQVLTLMPLRTIMNFQYRFGGTMFSSSAELWREGKFPRYYAGLTAALFQGPIARFADTFANVGILALLSSNPVLAKLPSPAKTAFASVAGALFRMILVPIDTVKTTMQTQGASGMGILRDRIKAYGIGTLWYGAIATAVASFVGSFPWFATYNWLSEALPPATEVVPKLLRQAFIGFVASVVSDTVSNSLRVLKTYRQVNQSKISYYQAAARIVRGDGWRSLFLRGLGTRILANGLQGIMFSVLWKLFQDLYVLSLSVPGLDGR</sequence>
<organism evidence="9 10">
    <name type="scientific">Calocera viscosa (strain TUFC12733)</name>
    <dbReference type="NCBI Taxonomy" id="1330018"/>
    <lineage>
        <taxon>Eukaryota</taxon>
        <taxon>Fungi</taxon>
        <taxon>Dikarya</taxon>
        <taxon>Basidiomycota</taxon>
        <taxon>Agaricomycotina</taxon>
        <taxon>Dacrymycetes</taxon>
        <taxon>Dacrymycetales</taxon>
        <taxon>Dacrymycetaceae</taxon>
        <taxon>Calocera</taxon>
    </lineage>
</organism>